<comment type="caution">
    <text evidence="1">The sequence shown here is derived from an EMBL/GenBank/DDBJ whole genome shotgun (WGS) entry which is preliminary data.</text>
</comment>
<dbReference type="EMBL" id="CM020618">
    <property type="protein sequence ID" value="KAK1858646.1"/>
    <property type="molecule type" value="Genomic_DNA"/>
</dbReference>
<gene>
    <name evidence="1" type="ORF">I4F81_001247</name>
</gene>
<accession>A0ACC3BKY8</accession>
<sequence length="144" mass="14929">MCDPTTWDPLMAGAPHLAAPTTPRCHSRVGGSDTRPCGRPTPPSSAGSRVSTCGQSGGSGCGTALCTCGAVTTTSCTPRSSCNTCPPRPSLWRSSRSSCRHDTSPPPSTCRSGCRSGCTNRVRTCRAPPPSSPPCSCPAHRRRR</sequence>
<evidence type="ECO:0000313" key="1">
    <source>
        <dbReference type="EMBL" id="KAK1858646.1"/>
    </source>
</evidence>
<evidence type="ECO:0000313" key="2">
    <source>
        <dbReference type="Proteomes" id="UP000798662"/>
    </source>
</evidence>
<name>A0ACC3BKY8_PYRYE</name>
<protein>
    <submittedName>
        <fullName evidence="1">Uncharacterized protein</fullName>
    </submittedName>
</protein>
<proteinExistence type="predicted"/>
<reference evidence="1" key="1">
    <citation type="submission" date="2019-11" db="EMBL/GenBank/DDBJ databases">
        <title>Nori genome reveals adaptations in red seaweeds to the harsh intertidal environment.</title>
        <authorList>
            <person name="Wang D."/>
            <person name="Mao Y."/>
        </authorList>
    </citation>
    <scope>NUCLEOTIDE SEQUENCE</scope>
    <source>
        <tissue evidence="1">Gametophyte</tissue>
    </source>
</reference>
<keyword evidence="2" id="KW-1185">Reference proteome</keyword>
<organism evidence="1 2">
    <name type="scientific">Pyropia yezoensis</name>
    <name type="common">Susabi-nori</name>
    <name type="synonym">Porphyra yezoensis</name>
    <dbReference type="NCBI Taxonomy" id="2788"/>
    <lineage>
        <taxon>Eukaryota</taxon>
        <taxon>Rhodophyta</taxon>
        <taxon>Bangiophyceae</taxon>
        <taxon>Bangiales</taxon>
        <taxon>Bangiaceae</taxon>
        <taxon>Pyropia</taxon>
    </lineage>
</organism>
<dbReference type="Proteomes" id="UP000798662">
    <property type="component" value="Chromosome 1"/>
</dbReference>